<dbReference type="Gene3D" id="1.25.40.20">
    <property type="entry name" value="Ankyrin repeat-containing domain"/>
    <property type="match status" value="1"/>
</dbReference>
<evidence type="ECO:0008006" key="6">
    <source>
        <dbReference type="Google" id="ProtNLM"/>
    </source>
</evidence>
<evidence type="ECO:0000256" key="2">
    <source>
        <dbReference type="ARBA" id="ARBA00023043"/>
    </source>
</evidence>
<feature type="non-terminal residue" evidence="4">
    <location>
        <position position="1"/>
    </location>
</feature>
<dbReference type="EMBL" id="ML991938">
    <property type="protein sequence ID" value="KAF2228462.1"/>
    <property type="molecule type" value="Genomic_DNA"/>
</dbReference>
<keyword evidence="1" id="KW-0677">Repeat</keyword>
<keyword evidence="2 3" id="KW-0040">ANK repeat</keyword>
<dbReference type="InterPro" id="IPR002110">
    <property type="entry name" value="Ankyrin_rpt"/>
</dbReference>
<dbReference type="PANTHER" id="PTHR24198:SF165">
    <property type="entry name" value="ANKYRIN REPEAT-CONTAINING PROTEIN-RELATED"/>
    <property type="match status" value="1"/>
</dbReference>
<sequence>KYGRTPLLWAAENGHEAVMQQLLNTDRVEINLKDKYSRTLLLWAAENGHKAVVRKLAD</sequence>
<keyword evidence="5" id="KW-1185">Reference proteome</keyword>
<feature type="repeat" description="ANK" evidence="3">
    <location>
        <begin position="2"/>
        <end position="35"/>
    </location>
</feature>
<dbReference type="InterPro" id="IPR036770">
    <property type="entry name" value="Ankyrin_rpt-contain_sf"/>
</dbReference>
<name>A0A6A6GRT2_VIRVR</name>
<gene>
    <name evidence="4" type="ORF">EV356DRAFT_457778</name>
</gene>
<dbReference type="SUPFAM" id="SSF48403">
    <property type="entry name" value="Ankyrin repeat"/>
    <property type="match status" value="1"/>
</dbReference>
<dbReference type="PANTHER" id="PTHR24198">
    <property type="entry name" value="ANKYRIN REPEAT AND PROTEIN KINASE DOMAIN-CONTAINING PROTEIN"/>
    <property type="match status" value="1"/>
</dbReference>
<accession>A0A6A6GRT2</accession>
<dbReference type="Proteomes" id="UP000800092">
    <property type="component" value="Unassembled WGS sequence"/>
</dbReference>
<dbReference type="Pfam" id="PF12796">
    <property type="entry name" value="Ank_2"/>
    <property type="match status" value="1"/>
</dbReference>
<organism evidence="4 5">
    <name type="scientific">Viridothelium virens</name>
    <name type="common">Speckled blister lichen</name>
    <name type="synonym">Trypethelium virens</name>
    <dbReference type="NCBI Taxonomy" id="1048519"/>
    <lineage>
        <taxon>Eukaryota</taxon>
        <taxon>Fungi</taxon>
        <taxon>Dikarya</taxon>
        <taxon>Ascomycota</taxon>
        <taxon>Pezizomycotina</taxon>
        <taxon>Dothideomycetes</taxon>
        <taxon>Dothideomycetes incertae sedis</taxon>
        <taxon>Trypetheliales</taxon>
        <taxon>Trypetheliaceae</taxon>
        <taxon>Viridothelium</taxon>
    </lineage>
</organism>
<dbReference type="SMART" id="SM00248">
    <property type="entry name" value="ANK"/>
    <property type="match status" value="1"/>
</dbReference>
<evidence type="ECO:0000313" key="5">
    <source>
        <dbReference type="Proteomes" id="UP000800092"/>
    </source>
</evidence>
<reference evidence="4" key="1">
    <citation type="journal article" date="2020" name="Stud. Mycol.">
        <title>101 Dothideomycetes genomes: a test case for predicting lifestyles and emergence of pathogens.</title>
        <authorList>
            <person name="Haridas S."/>
            <person name="Albert R."/>
            <person name="Binder M."/>
            <person name="Bloem J."/>
            <person name="Labutti K."/>
            <person name="Salamov A."/>
            <person name="Andreopoulos B."/>
            <person name="Baker S."/>
            <person name="Barry K."/>
            <person name="Bills G."/>
            <person name="Bluhm B."/>
            <person name="Cannon C."/>
            <person name="Castanera R."/>
            <person name="Culley D."/>
            <person name="Daum C."/>
            <person name="Ezra D."/>
            <person name="Gonzalez J."/>
            <person name="Henrissat B."/>
            <person name="Kuo A."/>
            <person name="Liang C."/>
            <person name="Lipzen A."/>
            <person name="Lutzoni F."/>
            <person name="Magnuson J."/>
            <person name="Mondo S."/>
            <person name="Nolan M."/>
            <person name="Ohm R."/>
            <person name="Pangilinan J."/>
            <person name="Park H.-J."/>
            <person name="Ramirez L."/>
            <person name="Alfaro M."/>
            <person name="Sun H."/>
            <person name="Tritt A."/>
            <person name="Yoshinaga Y."/>
            <person name="Zwiers L.-H."/>
            <person name="Turgeon B."/>
            <person name="Goodwin S."/>
            <person name="Spatafora J."/>
            <person name="Crous P."/>
            <person name="Grigoriev I."/>
        </authorList>
    </citation>
    <scope>NUCLEOTIDE SEQUENCE</scope>
    <source>
        <strain evidence="4">Tuck. ex Michener</strain>
    </source>
</reference>
<proteinExistence type="predicted"/>
<dbReference type="PROSITE" id="PS50088">
    <property type="entry name" value="ANK_REPEAT"/>
    <property type="match status" value="1"/>
</dbReference>
<dbReference type="OrthoDB" id="341259at2759"/>
<evidence type="ECO:0000256" key="3">
    <source>
        <dbReference type="PROSITE-ProRule" id="PRU00023"/>
    </source>
</evidence>
<evidence type="ECO:0000256" key="1">
    <source>
        <dbReference type="ARBA" id="ARBA00022737"/>
    </source>
</evidence>
<dbReference type="AlphaFoldDB" id="A0A6A6GRT2"/>
<evidence type="ECO:0000313" key="4">
    <source>
        <dbReference type="EMBL" id="KAF2228462.1"/>
    </source>
</evidence>
<protein>
    <recommendedName>
        <fullName evidence="6">Ankyrin</fullName>
    </recommendedName>
</protein>